<dbReference type="PANTHER" id="PTHR42791:SF1">
    <property type="entry name" value="N-ACETYLTRANSFERASE DOMAIN-CONTAINING PROTEIN"/>
    <property type="match status" value="1"/>
</dbReference>
<reference evidence="2" key="1">
    <citation type="submission" date="2021-12" db="EMBL/GenBank/DDBJ databases">
        <authorList>
            <person name="Lee J.-H."/>
            <person name="Kim S.-B."/>
        </authorList>
    </citation>
    <scope>NUCLEOTIDE SEQUENCE</scope>
    <source>
        <strain evidence="2">NR30</strain>
    </source>
</reference>
<dbReference type="EMBL" id="JAJSBI010000020">
    <property type="protein sequence ID" value="MCD9878191.1"/>
    <property type="molecule type" value="Genomic_DNA"/>
</dbReference>
<sequence length="203" mass="21895">MTHTPARLATPADIDAVVSVFTSAFFRDPVWGPAFPDEGRRAGQAAVMWRVYAASALRYPWTLVTPGVEAAAVWIPPGGVELTPEEAEGLEGRLARVTGRVAARAIMRVGEQFEAARPSEPFFYLTVLGTHTDHRGKGLGMALLAESLARIDAVGAPAYLESTNPANLKRYESVGFTVRDEITVATGQVVTTMWRPAAIQTRS</sequence>
<dbReference type="AlphaFoldDB" id="A0A9Q3VTJ7"/>
<evidence type="ECO:0000259" key="1">
    <source>
        <dbReference type="Pfam" id="PF00583"/>
    </source>
</evidence>
<dbReference type="InterPro" id="IPR000182">
    <property type="entry name" value="GNAT_dom"/>
</dbReference>
<dbReference type="Pfam" id="PF00583">
    <property type="entry name" value="Acetyltransf_1"/>
    <property type="match status" value="1"/>
</dbReference>
<comment type="caution">
    <text evidence="2">The sequence shown here is derived from an EMBL/GenBank/DDBJ whole genome shotgun (WGS) entry which is preliminary data.</text>
</comment>
<dbReference type="CDD" id="cd04301">
    <property type="entry name" value="NAT_SF"/>
    <property type="match status" value="1"/>
</dbReference>
<keyword evidence="2" id="KW-0808">Transferase</keyword>
<dbReference type="InterPro" id="IPR016181">
    <property type="entry name" value="Acyl_CoA_acyltransferase"/>
</dbReference>
<evidence type="ECO:0000313" key="3">
    <source>
        <dbReference type="Proteomes" id="UP001108029"/>
    </source>
</evidence>
<name>A0A9Q3VTJ7_9ACTN</name>
<proteinExistence type="predicted"/>
<keyword evidence="2" id="KW-0012">Acyltransferase</keyword>
<dbReference type="PANTHER" id="PTHR42791">
    <property type="entry name" value="GNAT FAMILY ACETYLTRANSFERASE"/>
    <property type="match status" value="1"/>
</dbReference>
<dbReference type="SUPFAM" id="SSF55729">
    <property type="entry name" value="Acyl-CoA N-acyltransferases (Nat)"/>
    <property type="match status" value="1"/>
</dbReference>
<dbReference type="Gene3D" id="3.40.630.30">
    <property type="match status" value="1"/>
</dbReference>
<accession>A0A9Q3VTJ7</accession>
<dbReference type="GO" id="GO:0016747">
    <property type="term" value="F:acyltransferase activity, transferring groups other than amino-acyl groups"/>
    <property type="evidence" value="ECO:0007669"/>
    <property type="project" value="InterPro"/>
</dbReference>
<evidence type="ECO:0000313" key="2">
    <source>
        <dbReference type="EMBL" id="MCD9878191.1"/>
    </source>
</evidence>
<dbReference type="RefSeq" id="WP_232652417.1">
    <property type="nucleotide sequence ID" value="NZ_JAJSBI010000020.1"/>
</dbReference>
<feature type="domain" description="N-acetyltransferase" evidence="1">
    <location>
        <begin position="95"/>
        <end position="176"/>
    </location>
</feature>
<organism evidence="2 3">
    <name type="scientific">Streptomyces guryensis</name>
    <dbReference type="NCBI Taxonomy" id="2886947"/>
    <lineage>
        <taxon>Bacteria</taxon>
        <taxon>Bacillati</taxon>
        <taxon>Actinomycetota</taxon>
        <taxon>Actinomycetes</taxon>
        <taxon>Kitasatosporales</taxon>
        <taxon>Streptomycetaceae</taxon>
        <taxon>Streptomyces</taxon>
    </lineage>
</organism>
<dbReference type="Proteomes" id="UP001108029">
    <property type="component" value="Unassembled WGS sequence"/>
</dbReference>
<protein>
    <submittedName>
        <fullName evidence="2">GNAT family N-acetyltransferase</fullName>
        <ecNumber evidence="2">2.3.1.-</ecNumber>
    </submittedName>
</protein>
<gene>
    <name evidence="2" type="ORF">LJ657_32170</name>
</gene>
<keyword evidence="3" id="KW-1185">Reference proteome</keyword>
<dbReference type="InterPro" id="IPR052523">
    <property type="entry name" value="Trichothecene_AcTrans"/>
</dbReference>
<dbReference type="EC" id="2.3.1.-" evidence="2"/>